<name>A0A2M6W7S6_9BACT</name>
<protein>
    <submittedName>
        <fullName evidence="1">Uncharacterized protein</fullName>
    </submittedName>
</protein>
<dbReference type="AlphaFoldDB" id="A0A2M6W7S6"/>
<dbReference type="Proteomes" id="UP000231426">
    <property type="component" value="Unassembled WGS sequence"/>
</dbReference>
<proteinExistence type="predicted"/>
<accession>A0A2M6W7S6</accession>
<gene>
    <name evidence="1" type="ORF">COU29_00175</name>
</gene>
<organism evidence="1 2">
    <name type="scientific">Candidatus Magasanikbacteria bacterium CG10_big_fil_rev_8_21_14_0_10_36_32</name>
    <dbReference type="NCBI Taxonomy" id="1974646"/>
    <lineage>
        <taxon>Bacteria</taxon>
        <taxon>Candidatus Magasanikiibacteriota</taxon>
    </lineage>
</organism>
<reference evidence="2" key="1">
    <citation type="submission" date="2017-09" db="EMBL/GenBank/DDBJ databases">
        <title>Depth-based differentiation of microbial function through sediment-hosted aquifers and enrichment of novel symbionts in the deep terrestrial subsurface.</title>
        <authorList>
            <person name="Probst A.J."/>
            <person name="Ladd B."/>
            <person name="Jarett J.K."/>
            <person name="Geller-Mcgrath D.E."/>
            <person name="Sieber C.M.K."/>
            <person name="Emerson J.B."/>
            <person name="Anantharaman K."/>
            <person name="Thomas B.C."/>
            <person name="Malmstrom R."/>
            <person name="Stieglmeier M."/>
            <person name="Klingl A."/>
            <person name="Woyke T."/>
            <person name="Ryan C.M."/>
            <person name="Banfield J.F."/>
        </authorList>
    </citation>
    <scope>NUCLEOTIDE SEQUENCE [LARGE SCALE GENOMIC DNA]</scope>
</reference>
<evidence type="ECO:0000313" key="1">
    <source>
        <dbReference type="EMBL" id="PIT88785.1"/>
    </source>
</evidence>
<dbReference type="EMBL" id="PFBV01000001">
    <property type="protein sequence ID" value="PIT88785.1"/>
    <property type="molecule type" value="Genomic_DNA"/>
</dbReference>
<evidence type="ECO:0000313" key="2">
    <source>
        <dbReference type="Proteomes" id="UP000231426"/>
    </source>
</evidence>
<comment type="caution">
    <text evidence="1">The sequence shown here is derived from an EMBL/GenBank/DDBJ whole genome shotgun (WGS) entry which is preliminary data.</text>
</comment>
<sequence>MNKFDKIKNSVLPIVNNFSPALVSSLSALSLINPGFLPLISLAQSILGYWGDYANNKTQDLIQDFIDNKENIIGDVVATDKFKANFLKIISDNITESNEEKRQYLKNYIVNFACGVDPDFNEHSKLIYTLNNITLEEMEMLKLWNDDGAIEKQYRMVGDSPDRNIRNNTLDINAIENIIHTQKPQLKILKIERQNQSKNNQILLTLGYKGLLYVLGADNFGSGVEARTKGLTDFGKIFLKFIKK</sequence>